<proteinExistence type="predicted"/>
<dbReference type="EMBL" id="CAGKOT010000004">
    <property type="protein sequence ID" value="CAB5332674.1"/>
    <property type="molecule type" value="Genomic_DNA"/>
</dbReference>
<dbReference type="Proteomes" id="UP000684084">
    <property type="component" value="Unassembled WGS sequence"/>
</dbReference>
<feature type="domain" description="Protein kinase" evidence="1">
    <location>
        <begin position="6"/>
        <end position="191"/>
    </location>
</feature>
<dbReference type="PANTHER" id="PTHR44329">
    <property type="entry name" value="SERINE/THREONINE-PROTEIN KINASE TNNI3K-RELATED"/>
    <property type="match status" value="1"/>
</dbReference>
<evidence type="ECO:0000313" key="3">
    <source>
        <dbReference type="Proteomes" id="UP000684084"/>
    </source>
</evidence>
<gene>
    <name evidence="2" type="ORF">CHRIB12_LOCUS3048</name>
</gene>
<organism evidence="2 3">
    <name type="scientific">Rhizophagus irregularis</name>
    <dbReference type="NCBI Taxonomy" id="588596"/>
    <lineage>
        <taxon>Eukaryota</taxon>
        <taxon>Fungi</taxon>
        <taxon>Fungi incertae sedis</taxon>
        <taxon>Mucoromycota</taxon>
        <taxon>Glomeromycotina</taxon>
        <taxon>Glomeromycetes</taxon>
        <taxon>Glomerales</taxon>
        <taxon>Glomeraceae</taxon>
        <taxon>Rhizophagus</taxon>
    </lineage>
</organism>
<dbReference type="InterPro" id="IPR001245">
    <property type="entry name" value="Ser-Thr/Tyr_kinase_cat_dom"/>
</dbReference>
<dbReference type="OrthoDB" id="10303878at2759"/>
<dbReference type="PROSITE" id="PS50011">
    <property type="entry name" value="PROTEIN_KINASE_DOM"/>
    <property type="match status" value="1"/>
</dbReference>
<sequence length="191" mass="22740">MESFQSKVSEKYNKKLFGLIHHVQYNNNPCIIYKQKYMFYHLNNVTVKEIVHELKIHRKVDYHDNIIRCYGITSTEYHNNNNYMLVMEYANSGNLQSYLKINFDKLTWDDKYNMAYQLACAVSCLHKEGIIHRDLHSGEQYDVDLILEISQGLRETVVPGTPEEYVKIYTKCWDREPDNRPTIYQSLIMLL</sequence>
<evidence type="ECO:0000259" key="1">
    <source>
        <dbReference type="PROSITE" id="PS50011"/>
    </source>
</evidence>
<dbReference type="GO" id="GO:0004674">
    <property type="term" value="F:protein serine/threonine kinase activity"/>
    <property type="evidence" value="ECO:0007669"/>
    <property type="project" value="TreeGrafter"/>
</dbReference>
<dbReference type="AlphaFoldDB" id="A0A915YTV8"/>
<protein>
    <recommendedName>
        <fullName evidence="1">Protein kinase domain-containing protein</fullName>
    </recommendedName>
</protein>
<evidence type="ECO:0000313" key="2">
    <source>
        <dbReference type="EMBL" id="CAB5332674.1"/>
    </source>
</evidence>
<dbReference type="InterPro" id="IPR000719">
    <property type="entry name" value="Prot_kinase_dom"/>
</dbReference>
<comment type="caution">
    <text evidence="2">The sequence shown here is derived from an EMBL/GenBank/DDBJ whole genome shotgun (WGS) entry which is preliminary data.</text>
</comment>
<reference evidence="2" key="1">
    <citation type="submission" date="2020-05" db="EMBL/GenBank/DDBJ databases">
        <authorList>
            <person name="Rincon C."/>
            <person name="Sanders R I."/>
            <person name="Robbins C."/>
            <person name="Chaturvedi A."/>
        </authorList>
    </citation>
    <scope>NUCLEOTIDE SEQUENCE</scope>
    <source>
        <strain evidence="2">CHB12</strain>
    </source>
</reference>
<dbReference type="InterPro" id="IPR051681">
    <property type="entry name" value="Ser/Thr_Kinases-Pseudokinases"/>
</dbReference>
<name>A0A915YTV8_9GLOM</name>
<accession>A0A915YTV8</accession>
<dbReference type="Pfam" id="PF07714">
    <property type="entry name" value="PK_Tyr_Ser-Thr"/>
    <property type="match status" value="1"/>
</dbReference>
<dbReference type="GO" id="GO:0005524">
    <property type="term" value="F:ATP binding"/>
    <property type="evidence" value="ECO:0007669"/>
    <property type="project" value="InterPro"/>
</dbReference>